<dbReference type="PANTHER" id="PTHR41247:SF1">
    <property type="entry name" value="HTH-TYPE TRANSCRIPTIONAL REPRESSOR YCNK"/>
    <property type="match status" value="1"/>
</dbReference>
<dbReference type="RefSeq" id="WP_067331571.1">
    <property type="nucleotide sequence ID" value="NZ_LNKT01000045.1"/>
</dbReference>
<dbReference type="EMBL" id="LNKT01000045">
    <property type="protein sequence ID" value="KYJ86142.1"/>
    <property type="molecule type" value="Genomic_DNA"/>
</dbReference>
<dbReference type="OrthoDB" id="5372743at2"/>
<dbReference type="AlphaFoldDB" id="A0A151CF24"/>
<name>A0A151CF24_9BACT</name>
<evidence type="ECO:0008006" key="3">
    <source>
        <dbReference type="Google" id="ProtNLM"/>
    </source>
</evidence>
<sequence length="159" mass="18198">MKKIILSLTLCISMGIAGNTFGTKIMLLDQNATDLVYQMPLNQYKKWLCEVELKNKKKVQFVSVKSMMQAYHHQEYFRKHQLLSAPIEALYVQDFISGERVDATKAFYVFGSRIVGPHGDDLIPFSSEQNAKLFMMKNGGTKILPFAKLHKGLIKYLDM</sequence>
<comment type="caution">
    <text evidence="1">The sequence shown here is derived from an EMBL/GenBank/DDBJ whole genome shotgun (WGS) entry which is preliminary data.</text>
</comment>
<dbReference type="Pfam" id="PF05573">
    <property type="entry name" value="NosL"/>
    <property type="match status" value="1"/>
</dbReference>
<proteinExistence type="predicted"/>
<evidence type="ECO:0000313" key="2">
    <source>
        <dbReference type="Proteomes" id="UP000075359"/>
    </source>
</evidence>
<gene>
    <name evidence="1" type="ORF">AS592_01910</name>
</gene>
<organism evidence="1 2">
    <name type="scientific">Sulfurovum riftiae</name>
    <dbReference type="NCBI Taxonomy" id="1630136"/>
    <lineage>
        <taxon>Bacteria</taxon>
        <taxon>Pseudomonadati</taxon>
        <taxon>Campylobacterota</taxon>
        <taxon>Epsilonproteobacteria</taxon>
        <taxon>Campylobacterales</taxon>
        <taxon>Sulfurovaceae</taxon>
        <taxon>Sulfurovum</taxon>
    </lineage>
</organism>
<dbReference type="SUPFAM" id="SSF160387">
    <property type="entry name" value="NosL/MerB-like"/>
    <property type="match status" value="1"/>
</dbReference>
<protein>
    <recommendedName>
        <fullName evidence="3">Nitrous oxide reductase accessory protein NosL</fullName>
    </recommendedName>
</protein>
<dbReference type="Gene3D" id="3.30.70.2050">
    <property type="match status" value="1"/>
</dbReference>
<reference evidence="1 2" key="1">
    <citation type="submission" date="2015-11" db="EMBL/GenBank/DDBJ databases">
        <title>Draft genome of Sulfurovum riftiae 1812E, a member of the Epsilonproteobacteria isolated from the tube of the deep-sea hydrothermal vent tubewom Riftia pachyptila.</title>
        <authorList>
            <person name="Vetriani C."/>
            <person name="Giovannelli D."/>
        </authorList>
    </citation>
    <scope>NUCLEOTIDE SEQUENCE [LARGE SCALE GENOMIC DNA]</scope>
    <source>
        <strain evidence="1 2">1812E</strain>
    </source>
</reference>
<dbReference type="PANTHER" id="PTHR41247">
    <property type="entry name" value="HTH-TYPE TRANSCRIPTIONAL REPRESSOR YCNK"/>
    <property type="match status" value="1"/>
</dbReference>
<dbReference type="Proteomes" id="UP000075359">
    <property type="component" value="Unassembled WGS sequence"/>
</dbReference>
<accession>A0A151CF24</accession>
<keyword evidence="2" id="KW-1185">Reference proteome</keyword>
<dbReference type="STRING" id="1630136.AS592_01910"/>
<evidence type="ECO:0000313" key="1">
    <source>
        <dbReference type="EMBL" id="KYJ86142.1"/>
    </source>
</evidence>
<dbReference type="InterPro" id="IPR008719">
    <property type="entry name" value="N2O_reductase_NosL"/>
</dbReference>